<dbReference type="Gene3D" id="1.10.940.10">
    <property type="entry name" value="NusB-like"/>
    <property type="match status" value="1"/>
</dbReference>
<gene>
    <name evidence="6 8" type="primary">nusB</name>
    <name evidence="8" type="ORF">ROR02_26070</name>
</gene>
<dbReference type="PANTHER" id="PTHR11078">
    <property type="entry name" value="N UTILIZATION SUBSTANCE PROTEIN B-RELATED"/>
    <property type="match status" value="1"/>
</dbReference>
<dbReference type="PANTHER" id="PTHR11078:SF3">
    <property type="entry name" value="ANTITERMINATION NUSB DOMAIN-CONTAINING PROTEIN"/>
    <property type="match status" value="1"/>
</dbReference>
<protein>
    <recommendedName>
        <fullName evidence="6">Transcription antitermination protein NusB</fullName>
    </recommendedName>
    <alternativeName>
        <fullName evidence="6">Antitermination factor NusB</fullName>
    </alternativeName>
</protein>
<reference evidence="8 9" key="1">
    <citation type="submission" date="2019-07" db="EMBL/GenBank/DDBJ databases">
        <title>Whole genome shotgun sequence of Rhodospirillum oryzae NBRC 107573.</title>
        <authorList>
            <person name="Hosoyama A."/>
            <person name="Uohara A."/>
            <person name="Ohji S."/>
            <person name="Ichikawa N."/>
        </authorList>
    </citation>
    <scope>NUCLEOTIDE SEQUENCE [LARGE SCALE GENOMIC DNA]</scope>
    <source>
        <strain evidence="8 9">NBRC 107573</strain>
    </source>
</reference>
<evidence type="ECO:0000313" key="8">
    <source>
        <dbReference type="EMBL" id="GEO82476.1"/>
    </source>
</evidence>
<comment type="caution">
    <text evidence="8">The sequence shown here is derived from an EMBL/GenBank/DDBJ whole genome shotgun (WGS) entry which is preliminary data.</text>
</comment>
<evidence type="ECO:0000313" key="9">
    <source>
        <dbReference type="Proteomes" id="UP000321567"/>
    </source>
</evidence>
<evidence type="ECO:0000256" key="6">
    <source>
        <dbReference type="HAMAP-Rule" id="MF_00073"/>
    </source>
</evidence>
<evidence type="ECO:0000256" key="5">
    <source>
        <dbReference type="ARBA" id="ARBA00023163"/>
    </source>
</evidence>
<dbReference type="OrthoDB" id="9797817at2"/>
<keyword evidence="2 6" id="KW-0889">Transcription antitermination</keyword>
<keyword evidence="9" id="KW-1185">Reference proteome</keyword>
<comment type="function">
    <text evidence="6">Involved in transcription antitermination. Required for transcription of ribosomal RNA (rRNA) genes. Binds specifically to the boxA antiterminator sequence of the ribosomal RNA (rrn) operons.</text>
</comment>
<dbReference type="GO" id="GO:0031564">
    <property type="term" value="P:transcription antitermination"/>
    <property type="evidence" value="ECO:0007669"/>
    <property type="project" value="UniProtKB-KW"/>
</dbReference>
<keyword evidence="4 6" id="KW-0805">Transcription regulation</keyword>
<feature type="domain" description="NusB/RsmB/TIM44" evidence="7">
    <location>
        <begin position="21"/>
        <end position="170"/>
    </location>
</feature>
<dbReference type="AlphaFoldDB" id="A0A512HAJ9"/>
<keyword evidence="5 6" id="KW-0804">Transcription</keyword>
<dbReference type="RefSeq" id="WP_147164505.1">
    <property type="nucleotide sequence ID" value="NZ_BJZO01000081.1"/>
</dbReference>
<evidence type="ECO:0000259" key="7">
    <source>
        <dbReference type="Pfam" id="PF01029"/>
    </source>
</evidence>
<dbReference type="GO" id="GO:0006353">
    <property type="term" value="P:DNA-templated transcription termination"/>
    <property type="evidence" value="ECO:0007669"/>
    <property type="project" value="UniProtKB-UniRule"/>
</dbReference>
<dbReference type="InterPro" id="IPR006027">
    <property type="entry name" value="NusB_RsmB_TIM44"/>
</dbReference>
<proteinExistence type="inferred from homology"/>
<evidence type="ECO:0000256" key="4">
    <source>
        <dbReference type="ARBA" id="ARBA00023015"/>
    </source>
</evidence>
<dbReference type="Pfam" id="PF01029">
    <property type="entry name" value="NusB"/>
    <property type="match status" value="1"/>
</dbReference>
<dbReference type="InterPro" id="IPR011605">
    <property type="entry name" value="NusB_fam"/>
</dbReference>
<dbReference type="GO" id="GO:0005829">
    <property type="term" value="C:cytosol"/>
    <property type="evidence" value="ECO:0007669"/>
    <property type="project" value="TreeGrafter"/>
</dbReference>
<comment type="similarity">
    <text evidence="1 6">Belongs to the NusB family.</text>
</comment>
<dbReference type="EMBL" id="BJZO01000081">
    <property type="protein sequence ID" value="GEO82476.1"/>
    <property type="molecule type" value="Genomic_DNA"/>
</dbReference>
<evidence type="ECO:0000256" key="2">
    <source>
        <dbReference type="ARBA" id="ARBA00022814"/>
    </source>
</evidence>
<dbReference type="SUPFAM" id="SSF48013">
    <property type="entry name" value="NusB-like"/>
    <property type="match status" value="1"/>
</dbReference>
<accession>A0A512HAJ9</accession>
<keyword evidence="3 6" id="KW-0694">RNA-binding</keyword>
<dbReference type="HAMAP" id="MF_00073">
    <property type="entry name" value="NusB"/>
    <property type="match status" value="1"/>
</dbReference>
<dbReference type="Proteomes" id="UP000321567">
    <property type="component" value="Unassembled WGS sequence"/>
</dbReference>
<dbReference type="InterPro" id="IPR035926">
    <property type="entry name" value="NusB-like_sf"/>
</dbReference>
<sequence length="181" mass="19576">MAKSPDLSPAARLGRQARSSSARLAAVQALYSLDVGETDVETLVRAFMDGSLGGFAMVDTPDPDGIFEPTETRADLEPLEGELFCTLVRGAQAEMDRLDDVIRPTLSSEWPWERLEPVVRAVLRAGVYELLERPRTPPRVAIKEYVDIAAAFYTGAEKGLVNAVLDKVARSARPDAFGGGA</sequence>
<evidence type="ECO:0000256" key="1">
    <source>
        <dbReference type="ARBA" id="ARBA00005952"/>
    </source>
</evidence>
<name>A0A512HAJ9_9PROT</name>
<dbReference type="GO" id="GO:0003723">
    <property type="term" value="F:RNA binding"/>
    <property type="evidence" value="ECO:0007669"/>
    <property type="project" value="UniProtKB-UniRule"/>
</dbReference>
<dbReference type="NCBIfam" id="TIGR01951">
    <property type="entry name" value="nusB"/>
    <property type="match status" value="1"/>
</dbReference>
<organism evidence="8 9">
    <name type="scientific">Pararhodospirillum oryzae</name>
    <dbReference type="NCBI Taxonomy" id="478448"/>
    <lineage>
        <taxon>Bacteria</taxon>
        <taxon>Pseudomonadati</taxon>
        <taxon>Pseudomonadota</taxon>
        <taxon>Alphaproteobacteria</taxon>
        <taxon>Rhodospirillales</taxon>
        <taxon>Rhodospirillaceae</taxon>
        <taxon>Pararhodospirillum</taxon>
    </lineage>
</organism>
<evidence type="ECO:0000256" key="3">
    <source>
        <dbReference type="ARBA" id="ARBA00022884"/>
    </source>
</evidence>